<evidence type="ECO:0000256" key="5">
    <source>
        <dbReference type="ARBA" id="ARBA00023136"/>
    </source>
</evidence>
<keyword evidence="3" id="KW-0812">Transmembrane</keyword>
<evidence type="ECO:0000313" key="7">
    <source>
        <dbReference type="Proteomes" id="UP001519460"/>
    </source>
</evidence>
<evidence type="ECO:0000256" key="1">
    <source>
        <dbReference type="ARBA" id="ARBA00004141"/>
    </source>
</evidence>
<dbReference type="AlphaFoldDB" id="A0ABD0LKP7"/>
<feature type="non-terminal residue" evidence="6">
    <location>
        <position position="216"/>
    </location>
</feature>
<keyword evidence="5" id="KW-0472">Membrane</keyword>
<keyword evidence="4" id="KW-1133">Transmembrane helix</keyword>
<evidence type="ECO:0000256" key="3">
    <source>
        <dbReference type="ARBA" id="ARBA00022692"/>
    </source>
</evidence>
<dbReference type="InterPro" id="IPR038213">
    <property type="entry name" value="IFI6/IFI27-like_sf"/>
</dbReference>
<proteinExistence type="inferred from homology"/>
<comment type="caution">
    <text evidence="6">The sequence shown here is derived from an EMBL/GenBank/DDBJ whole genome shotgun (WGS) entry which is preliminary data.</text>
</comment>
<dbReference type="Pfam" id="PF06140">
    <property type="entry name" value="Ifi-6-16"/>
    <property type="match status" value="1"/>
</dbReference>
<name>A0ABD0LKP7_9CAEN</name>
<dbReference type="Proteomes" id="UP001519460">
    <property type="component" value="Unassembled WGS sequence"/>
</dbReference>
<evidence type="ECO:0000313" key="6">
    <source>
        <dbReference type="EMBL" id="KAK7500003.1"/>
    </source>
</evidence>
<comment type="subcellular location">
    <subcellularLocation>
        <location evidence="1">Membrane</location>
        <topology evidence="1">Multi-pass membrane protein</topology>
    </subcellularLocation>
</comment>
<evidence type="ECO:0000256" key="2">
    <source>
        <dbReference type="ARBA" id="ARBA00007262"/>
    </source>
</evidence>
<dbReference type="EMBL" id="JACVVK020000040">
    <property type="protein sequence ID" value="KAK7500003.1"/>
    <property type="molecule type" value="Genomic_DNA"/>
</dbReference>
<dbReference type="GO" id="GO:0016020">
    <property type="term" value="C:membrane"/>
    <property type="evidence" value="ECO:0007669"/>
    <property type="project" value="UniProtKB-SubCell"/>
</dbReference>
<organism evidence="6 7">
    <name type="scientific">Batillaria attramentaria</name>
    <dbReference type="NCBI Taxonomy" id="370345"/>
    <lineage>
        <taxon>Eukaryota</taxon>
        <taxon>Metazoa</taxon>
        <taxon>Spiralia</taxon>
        <taxon>Lophotrochozoa</taxon>
        <taxon>Mollusca</taxon>
        <taxon>Gastropoda</taxon>
        <taxon>Caenogastropoda</taxon>
        <taxon>Sorbeoconcha</taxon>
        <taxon>Cerithioidea</taxon>
        <taxon>Batillariidae</taxon>
        <taxon>Batillaria</taxon>
    </lineage>
</organism>
<gene>
    <name evidence="6" type="ORF">BaRGS_00008851</name>
</gene>
<dbReference type="InterPro" id="IPR009311">
    <property type="entry name" value="IFI6/IFI27-like"/>
</dbReference>
<evidence type="ECO:0000256" key="4">
    <source>
        <dbReference type="ARBA" id="ARBA00022989"/>
    </source>
</evidence>
<protein>
    <submittedName>
        <fullName evidence="6">Uncharacterized protein</fullName>
    </submittedName>
</protein>
<sequence length="216" mass="22060">MEWMNQIARGSYKTAKDVCFGAYNKSAEAARYVYPKSAEAFNAVYSKSAETAGAAYEKSKGVLRAGYDSVDPKNLKKVAPIAGAGMAIAFTPFVVPPLLAAVGFTPGGIAAGSVAAKLMSYSWVTGIGVSVVSAFQSVGAAGCGVKLYTAAALAGYCTGRGIADGHKDNEPGVVSAFQSVGAAGCEMKLYTAAALTGYFTGRGIADGHKDIEPGRV</sequence>
<dbReference type="Gene3D" id="6.10.110.10">
    <property type="match status" value="1"/>
</dbReference>
<keyword evidence="7" id="KW-1185">Reference proteome</keyword>
<comment type="similarity">
    <text evidence="2">Belongs to the IFI6/IFI27 family.</text>
</comment>
<accession>A0ABD0LKP7</accession>
<reference evidence="6 7" key="1">
    <citation type="journal article" date="2023" name="Sci. Data">
        <title>Genome assembly of the Korean intertidal mud-creeper Batillaria attramentaria.</title>
        <authorList>
            <person name="Patra A.K."/>
            <person name="Ho P.T."/>
            <person name="Jun S."/>
            <person name="Lee S.J."/>
            <person name="Kim Y."/>
            <person name="Won Y.J."/>
        </authorList>
    </citation>
    <scope>NUCLEOTIDE SEQUENCE [LARGE SCALE GENOMIC DNA]</scope>
    <source>
        <strain evidence="6">Wonlab-2016</strain>
    </source>
</reference>